<keyword evidence="2" id="KW-1133">Transmembrane helix</keyword>
<reference evidence="3 4" key="1">
    <citation type="submission" date="2015-07" db="EMBL/GenBank/DDBJ databases">
        <title>Whole genome sequence of Herpetosiphon geysericola DSM 7119.</title>
        <authorList>
            <person name="Hemp J."/>
            <person name="Ward L.M."/>
            <person name="Pace L.A."/>
            <person name="Fischer W.W."/>
        </authorList>
    </citation>
    <scope>NUCLEOTIDE SEQUENCE [LARGE SCALE GENOMIC DNA]</scope>
    <source>
        <strain evidence="3 4">DSM 7119</strain>
    </source>
</reference>
<protein>
    <recommendedName>
        <fullName evidence="5">TraD/TraG TraM recognition site domain-containing protein</fullName>
    </recommendedName>
</protein>
<comment type="caution">
    <text evidence="3">The sequence shown here is derived from an EMBL/GenBank/DDBJ whole genome shotgun (WGS) entry which is preliminary data.</text>
</comment>
<dbReference type="InterPro" id="IPR027417">
    <property type="entry name" value="P-loop_NTPase"/>
</dbReference>
<gene>
    <name evidence="3" type="ORF">SE18_23550</name>
</gene>
<dbReference type="PANTHER" id="PTHR30121">
    <property type="entry name" value="UNCHARACTERIZED PROTEIN YJGR-RELATED"/>
    <property type="match status" value="1"/>
</dbReference>
<evidence type="ECO:0008006" key="5">
    <source>
        <dbReference type="Google" id="ProtNLM"/>
    </source>
</evidence>
<keyword evidence="2" id="KW-0472">Membrane</keyword>
<dbReference type="InterPro" id="IPR003688">
    <property type="entry name" value="TraG/VirD4"/>
</dbReference>
<dbReference type="EMBL" id="LGKP01000036">
    <property type="protein sequence ID" value="KPL80864.1"/>
    <property type="molecule type" value="Genomic_DNA"/>
</dbReference>
<evidence type="ECO:0000256" key="2">
    <source>
        <dbReference type="SAM" id="Phobius"/>
    </source>
</evidence>
<feature type="region of interest" description="Disordered" evidence="1">
    <location>
        <begin position="922"/>
        <end position="948"/>
    </location>
</feature>
<keyword evidence="4" id="KW-1185">Reference proteome</keyword>
<dbReference type="STRING" id="70996.SE18_23550"/>
<dbReference type="PANTHER" id="PTHR30121:SF6">
    <property type="entry name" value="SLR6007 PROTEIN"/>
    <property type="match status" value="1"/>
</dbReference>
<dbReference type="AlphaFoldDB" id="A0A0P6XDH1"/>
<evidence type="ECO:0000313" key="3">
    <source>
        <dbReference type="EMBL" id="KPL80864.1"/>
    </source>
</evidence>
<dbReference type="Proteomes" id="UP000050277">
    <property type="component" value="Unassembled WGS sequence"/>
</dbReference>
<proteinExistence type="predicted"/>
<dbReference type="InterPro" id="IPR051162">
    <property type="entry name" value="T4SS_component"/>
</dbReference>
<keyword evidence="2" id="KW-0812">Transmembrane</keyword>
<organism evidence="3 4">
    <name type="scientific">Herpetosiphon geysericola</name>
    <dbReference type="NCBI Taxonomy" id="70996"/>
    <lineage>
        <taxon>Bacteria</taxon>
        <taxon>Bacillati</taxon>
        <taxon>Chloroflexota</taxon>
        <taxon>Chloroflexia</taxon>
        <taxon>Herpetosiphonales</taxon>
        <taxon>Herpetosiphonaceae</taxon>
        <taxon>Herpetosiphon</taxon>
    </lineage>
</organism>
<feature type="transmembrane region" description="Helical" evidence="2">
    <location>
        <begin position="54"/>
        <end position="74"/>
    </location>
</feature>
<evidence type="ECO:0000256" key="1">
    <source>
        <dbReference type="SAM" id="MobiDB-lite"/>
    </source>
</evidence>
<feature type="transmembrane region" description="Helical" evidence="2">
    <location>
        <begin position="12"/>
        <end position="34"/>
    </location>
</feature>
<dbReference type="Gene3D" id="3.40.50.300">
    <property type="entry name" value="P-loop containing nucleotide triphosphate hydrolases"/>
    <property type="match status" value="2"/>
</dbReference>
<evidence type="ECO:0000313" key="4">
    <source>
        <dbReference type="Proteomes" id="UP000050277"/>
    </source>
</evidence>
<sequence length="991" mass="107784">MHGRLILAVYGRTLAGFGVVLIGVLWLFSPWLLGHLTSPRLAPLSTLVTRMHTISGWLLMGYGLWLLATLVAWLRLRRRPAVEGQWYLLRIPKPMITDPHSSTAAQLGQREAAMAGEIVRVLQAIVAHAPADRRIALELWYTDQGIAWSLWLSHSDLHAPVFSAVQGFVPGGDLLEQPDPVTTAAPALVWTSHTLAQPAIYPLRRADAMVGDPLDAVIGGLRPQQGVTAIGVSLTLGPVPERWQQQGRAMADLLGLSAKDQQASASKETATAMLAKLQSPAVTVTLRTVVLAETAAIATAQHQILVGALASYTTQHDRLRQAWTHGRSQTTVTSALRDRHVAHWLPIAVPPLLPAPAPPVLSLPEVSALWHLPTGRHLTVAIWRNNRFAPPSPALMVSTIGAPPPAFDVTTPLKDRIVRITGGVAADGRQVYLGFPLKSYTFHQQITASTGAGKSHAAKVQLGELLRIGAGFGVIDFKGDLVNDLLTMIPDDRLDDVIVFDPLDPEHCLGLNLLDPTYLNKDTEPDFLVELLEALVASTDSHWGDSAGMQEALRYGALTLMEGEPTPTIAHLYLLFSSSAYRATVLERVTDPDLVLFWTYQFPKLSDTQKSSMTALQRRLSQFLINRTVRITCNQTRTTIPFRQVMDQRKIVLAKLPVELIGATAGGILANVLINLVLAAAFSRLDTPEEEREPWVLVVDEFQEAMRRGDPANYQKILERLRSFGIGLVLMHQGTSQLPAEMLATTLEIVQTRLILSAFGPDAAVWQRQYPDARLTMQDWAGIPLREEGYAAISINGFRQPICTITPLPLWPALPQGGAARAFTPLAPPPRDALDERLRALAQFGRAERLRLLRDAPPALWDAILDRMQADRADRHAQLLAPTCSLPRAARVLALSHGKAATPRDIALAALTRLTLSIPRDAVDEEPPVKGKRGRGGAPEATYEATPAGGSVATPAVVVNPRKVGVATVMQAEPTATSLMQLLAENPDAGL</sequence>
<accession>A0A0P6XDH1</accession>
<dbReference type="SUPFAM" id="SSF52540">
    <property type="entry name" value="P-loop containing nucleoside triphosphate hydrolases"/>
    <property type="match status" value="1"/>
</dbReference>
<dbReference type="Pfam" id="PF02534">
    <property type="entry name" value="T4SS-DNA_transf"/>
    <property type="match status" value="1"/>
</dbReference>
<name>A0A0P6XDH1_9CHLR</name>
<dbReference type="RefSeq" id="WP_054536923.1">
    <property type="nucleotide sequence ID" value="NZ_LGKP01000036.1"/>
</dbReference>
<dbReference type="OrthoDB" id="140011at2"/>
<dbReference type="GO" id="GO:0016020">
    <property type="term" value="C:membrane"/>
    <property type="evidence" value="ECO:0007669"/>
    <property type="project" value="InterPro"/>
</dbReference>